<feature type="compositionally biased region" description="Low complexity" evidence="2">
    <location>
        <begin position="538"/>
        <end position="556"/>
    </location>
</feature>
<feature type="region of interest" description="Disordered" evidence="2">
    <location>
        <begin position="502"/>
        <end position="560"/>
    </location>
</feature>
<dbReference type="PANTHER" id="PTHR13056:SF0">
    <property type="entry name" value="VACUOLAR FUSION PROTEIN CCZ1 HOMOLOG-RELATED"/>
    <property type="match status" value="1"/>
</dbReference>
<name>A0A6A6U2B8_9PEZI</name>
<feature type="compositionally biased region" description="Basic and acidic residues" evidence="2">
    <location>
        <begin position="386"/>
        <end position="409"/>
    </location>
</feature>
<evidence type="ECO:0000256" key="1">
    <source>
        <dbReference type="ARBA" id="ARBA00005352"/>
    </source>
</evidence>
<feature type="domain" description="CCZ1/INTU/HSP4 first Longin" evidence="3">
    <location>
        <begin position="18"/>
        <end position="168"/>
    </location>
</feature>
<dbReference type="EMBL" id="MU004240">
    <property type="protein sequence ID" value="KAF2665413.1"/>
    <property type="molecule type" value="Genomic_DNA"/>
</dbReference>
<feature type="compositionally biased region" description="Basic and acidic residues" evidence="2">
    <location>
        <begin position="345"/>
        <end position="356"/>
    </location>
</feature>
<feature type="compositionally biased region" description="Polar residues" evidence="2">
    <location>
        <begin position="502"/>
        <end position="513"/>
    </location>
</feature>
<accession>A0A6A6U2B8</accession>
<dbReference type="InterPro" id="IPR013176">
    <property type="entry name" value="Ccz1"/>
</dbReference>
<comment type="similarity">
    <text evidence="1">Belongs to the CCZ1 family.</text>
</comment>
<evidence type="ECO:0000313" key="5">
    <source>
        <dbReference type="Proteomes" id="UP000799302"/>
    </source>
</evidence>
<dbReference type="Pfam" id="PF19031">
    <property type="entry name" value="Intu_longin_1"/>
    <property type="match status" value="1"/>
</dbReference>
<evidence type="ECO:0000259" key="3">
    <source>
        <dbReference type="Pfam" id="PF19031"/>
    </source>
</evidence>
<protein>
    <recommendedName>
        <fullName evidence="3">CCZ1/INTU/HSP4 first Longin domain-containing protein</fullName>
    </recommendedName>
</protein>
<dbReference type="GO" id="GO:0016192">
    <property type="term" value="P:vesicle-mediated transport"/>
    <property type="evidence" value="ECO:0007669"/>
    <property type="project" value="InterPro"/>
</dbReference>
<reference evidence="4" key="1">
    <citation type="journal article" date="2020" name="Stud. Mycol.">
        <title>101 Dothideomycetes genomes: a test case for predicting lifestyles and emergence of pathogens.</title>
        <authorList>
            <person name="Haridas S."/>
            <person name="Albert R."/>
            <person name="Binder M."/>
            <person name="Bloem J."/>
            <person name="Labutti K."/>
            <person name="Salamov A."/>
            <person name="Andreopoulos B."/>
            <person name="Baker S."/>
            <person name="Barry K."/>
            <person name="Bills G."/>
            <person name="Bluhm B."/>
            <person name="Cannon C."/>
            <person name="Castanera R."/>
            <person name="Culley D."/>
            <person name="Daum C."/>
            <person name="Ezra D."/>
            <person name="Gonzalez J."/>
            <person name="Henrissat B."/>
            <person name="Kuo A."/>
            <person name="Liang C."/>
            <person name="Lipzen A."/>
            <person name="Lutzoni F."/>
            <person name="Magnuson J."/>
            <person name="Mondo S."/>
            <person name="Nolan M."/>
            <person name="Ohm R."/>
            <person name="Pangilinan J."/>
            <person name="Park H.-J."/>
            <person name="Ramirez L."/>
            <person name="Alfaro M."/>
            <person name="Sun H."/>
            <person name="Tritt A."/>
            <person name="Yoshinaga Y."/>
            <person name="Zwiers L.-H."/>
            <person name="Turgeon B."/>
            <person name="Goodwin S."/>
            <person name="Spatafora J."/>
            <person name="Crous P."/>
            <person name="Grigoriev I."/>
        </authorList>
    </citation>
    <scope>NUCLEOTIDE SEQUENCE</scope>
    <source>
        <strain evidence="4">CBS 115976</strain>
    </source>
</reference>
<evidence type="ECO:0000256" key="2">
    <source>
        <dbReference type="SAM" id="MobiDB-lite"/>
    </source>
</evidence>
<evidence type="ECO:0000313" key="4">
    <source>
        <dbReference type="EMBL" id="KAF2665413.1"/>
    </source>
</evidence>
<dbReference type="Proteomes" id="UP000799302">
    <property type="component" value="Unassembled WGS sequence"/>
</dbReference>
<organism evidence="4 5">
    <name type="scientific">Microthyrium microscopicum</name>
    <dbReference type="NCBI Taxonomy" id="703497"/>
    <lineage>
        <taxon>Eukaryota</taxon>
        <taxon>Fungi</taxon>
        <taxon>Dikarya</taxon>
        <taxon>Ascomycota</taxon>
        <taxon>Pezizomycotina</taxon>
        <taxon>Dothideomycetes</taxon>
        <taxon>Dothideomycetes incertae sedis</taxon>
        <taxon>Microthyriales</taxon>
        <taxon>Microthyriaceae</taxon>
        <taxon>Microthyrium</taxon>
    </lineage>
</organism>
<feature type="region of interest" description="Disordered" evidence="2">
    <location>
        <begin position="327"/>
        <end position="409"/>
    </location>
</feature>
<feature type="region of interest" description="Disordered" evidence="2">
    <location>
        <begin position="264"/>
        <end position="284"/>
    </location>
</feature>
<dbReference type="GO" id="GO:0035658">
    <property type="term" value="C:Mon1-Ccz1 complex"/>
    <property type="evidence" value="ECO:0007669"/>
    <property type="project" value="InterPro"/>
</dbReference>
<sequence>MSLAQVDADLKVMPARLSFLAIYSPELGRTEEAFKEQIVFYHSRVAHKRRRTTDNEDDKILKEEANEKMRQIGLAQGMIHFANDFSRGGTLDQIETEKSRIVTHELERGWWILASIDLTRIPSSTPVTKSENATGSQKFEYSAREISPPSLLIQQLERAHDIFKLHNGISLKALFERLPRAKFCSLLERFWTRFALSWDVMLHGVPAAEVFGGMQLAAGGELGVGVGEEEWGAGEREVLEDFARRTDGLIDMVVSRFGDAPKPKALSDVNKSTKSGDVDEEPWMGIGREPMASDGVVFSGLGTVSRSSMRDISNWIQLIYAQGEAAYAVKESPSSDRRRKRRDRSNRSSKRDKPEESQQDDDPPPGIPRPIIAAAERSLEAATVKADTKKQQNEVPKSDDRAKSPSREQETWKKYLTLGYGTSWGTGHSSSTPEEPVDAITARIQEHIARENGGHFLIGLQGDADEETVSNTADSEPPEWNHRIMIRSLNVVMYDTTKEGTNSAGYYKSNTTPAHPRSISLAAPRTESPNLRIDISPSTASDQSRSSKSRSQSVSTGMDSATTIKQVKITSRVRVLVYAHRPFIYALLFDDSTATLMMPTFYRDLHAFLAPLQPLLARRTGPSIAFQRRAAALGISDAPASSSSLSGEDGAWEVVHDAATLATCANVPGISDGTLSRADALNLHSAALEVLATVRTEEVERRVKTARGWWVGWARVVINDKPTDEESEDEVDEWRARTSSGMGVPARRRGREIVLFRRAKEAEKGKNRSVSGWSLRGVGSEGSKLEDLGIGFDARRYVEGIMGFGRT</sequence>
<proteinExistence type="inferred from homology"/>
<gene>
    <name evidence="4" type="ORF">BT63DRAFT_65504</name>
</gene>
<dbReference type="InterPro" id="IPR043987">
    <property type="entry name" value="CCZ1/INTU/HSP4_longin_1"/>
</dbReference>
<dbReference type="OrthoDB" id="240546at2759"/>
<dbReference type="AlphaFoldDB" id="A0A6A6U2B8"/>
<keyword evidence="5" id="KW-1185">Reference proteome</keyword>
<dbReference type="PANTHER" id="PTHR13056">
    <property type="entry name" value="VACUOLAR FUSION PROTEIN CCZ1 HOMOLOG-RELATED"/>
    <property type="match status" value="1"/>
</dbReference>